<keyword evidence="11" id="KW-1185">Reference proteome</keyword>
<feature type="transmembrane region" description="Helical" evidence="8">
    <location>
        <begin position="249"/>
        <end position="272"/>
    </location>
</feature>
<feature type="transmembrane region" description="Helical" evidence="8">
    <location>
        <begin position="457"/>
        <end position="476"/>
    </location>
</feature>
<keyword evidence="6 8" id="KW-0472">Membrane</keyword>
<evidence type="ECO:0000256" key="7">
    <source>
        <dbReference type="ARBA" id="ARBA00023251"/>
    </source>
</evidence>
<evidence type="ECO:0000256" key="8">
    <source>
        <dbReference type="SAM" id="Phobius"/>
    </source>
</evidence>
<dbReference type="AlphaFoldDB" id="A0A239MQH1"/>
<gene>
    <name evidence="10" type="ORF">SAMN05216252_12684</name>
</gene>
<feature type="transmembrane region" description="Helical" evidence="8">
    <location>
        <begin position="223"/>
        <end position="243"/>
    </location>
</feature>
<reference evidence="10 11" key="1">
    <citation type="submission" date="2017-06" db="EMBL/GenBank/DDBJ databases">
        <authorList>
            <person name="Kim H.J."/>
            <person name="Triplett B.A."/>
        </authorList>
    </citation>
    <scope>NUCLEOTIDE SEQUENCE [LARGE SCALE GENOMIC DNA]</scope>
    <source>
        <strain evidence="10 11">CGMCC 4.1858</strain>
    </source>
</reference>
<feature type="transmembrane region" description="Helical" evidence="8">
    <location>
        <begin position="356"/>
        <end position="375"/>
    </location>
</feature>
<organism evidence="10 11">
    <name type="scientific">Actinacidiphila glaucinigra</name>
    <dbReference type="NCBI Taxonomy" id="235986"/>
    <lineage>
        <taxon>Bacteria</taxon>
        <taxon>Bacillati</taxon>
        <taxon>Actinomycetota</taxon>
        <taxon>Actinomycetes</taxon>
        <taxon>Kitasatosporales</taxon>
        <taxon>Streptomycetaceae</taxon>
        <taxon>Actinacidiphila</taxon>
    </lineage>
</organism>
<evidence type="ECO:0000259" key="9">
    <source>
        <dbReference type="PROSITE" id="PS50850"/>
    </source>
</evidence>
<dbReference type="GO" id="GO:0022857">
    <property type="term" value="F:transmembrane transporter activity"/>
    <property type="evidence" value="ECO:0007669"/>
    <property type="project" value="InterPro"/>
</dbReference>
<accession>A0A239MQH1</accession>
<proteinExistence type="predicted"/>
<keyword evidence="3" id="KW-1003">Cell membrane</keyword>
<dbReference type="CDD" id="cd17321">
    <property type="entry name" value="MFS_MMR_MDR_like"/>
    <property type="match status" value="1"/>
</dbReference>
<feature type="transmembrane region" description="Helical" evidence="8">
    <location>
        <begin position="163"/>
        <end position="184"/>
    </location>
</feature>
<feature type="transmembrane region" description="Helical" evidence="8">
    <location>
        <begin position="381"/>
        <end position="404"/>
    </location>
</feature>
<evidence type="ECO:0000256" key="6">
    <source>
        <dbReference type="ARBA" id="ARBA00023136"/>
    </source>
</evidence>
<keyword evidence="5 8" id="KW-1133">Transmembrane helix</keyword>
<keyword evidence="2" id="KW-0813">Transport</keyword>
<feature type="transmembrane region" description="Helical" evidence="8">
    <location>
        <begin position="133"/>
        <end position="151"/>
    </location>
</feature>
<dbReference type="GO" id="GO:0005886">
    <property type="term" value="C:plasma membrane"/>
    <property type="evidence" value="ECO:0007669"/>
    <property type="project" value="UniProtKB-SubCell"/>
</dbReference>
<dbReference type="SUPFAM" id="SSF103473">
    <property type="entry name" value="MFS general substrate transporter"/>
    <property type="match status" value="1"/>
</dbReference>
<feature type="transmembrane region" description="Helical" evidence="8">
    <location>
        <begin position="328"/>
        <end position="349"/>
    </location>
</feature>
<feature type="transmembrane region" description="Helical" evidence="8">
    <location>
        <begin position="72"/>
        <end position="92"/>
    </location>
</feature>
<dbReference type="PANTHER" id="PTHR42718:SF46">
    <property type="entry name" value="BLR6921 PROTEIN"/>
    <property type="match status" value="1"/>
</dbReference>
<sequence>MYNLNIAVRLSDEGLSVMTDTETTTSAPQTPHPMRWPALGLLGLAQLMLILDITVVAIALPPMGAELGLDRAALTWVVSGYALTFGSLMLLGGRPADLFGPKRVVLAGLAIFTAASLAAGLATGAPLLLTARIAQGAGAAMLSPAALSVVVRLFDGDERNRALGIWSALGGGGAALGVLMGGLITAGPGWAWVFFINVPVGLIVFVLLARILPRLPRAATGPLDIPGAALVAAATGALIYALVRAGDHGWVNAATVLLVAAAAAAYVGFAAWQRRVAAPLMDLRLLGRRPVVAGTFVIAVATALMVGVFFLGSFYLQDRQGHGALMTGVLFLPVALLTMASATVAGTLIGRMGARLLAVAALAVAAAGFLVPVFWSGTTAMVTGVSVAAAGLGALFVVASATALASVAPHEAGVTSGIVSTFHEFGASVGAAAASTAAATSIAVHTGAQAASGFDNAFLAATGTAAASAVIAAWLIPAKNQ</sequence>
<evidence type="ECO:0000256" key="4">
    <source>
        <dbReference type="ARBA" id="ARBA00022692"/>
    </source>
</evidence>
<feature type="transmembrane region" description="Helical" evidence="8">
    <location>
        <begin position="38"/>
        <end position="60"/>
    </location>
</feature>
<dbReference type="Proteomes" id="UP000198280">
    <property type="component" value="Unassembled WGS sequence"/>
</dbReference>
<feature type="transmembrane region" description="Helical" evidence="8">
    <location>
        <begin position="425"/>
        <end position="445"/>
    </location>
</feature>
<dbReference type="PANTHER" id="PTHR42718">
    <property type="entry name" value="MAJOR FACILITATOR SUPERFAMILY MULTIDRUG TRANSPORTER MFSC"/>
    <property type="match status" value="1"/>
</dbReference>
<dbReference type="GO" id="GO:0046677">
    <property type="term" value="P:response to antibiotic"/>
    <property type="evidence" value="ECO:0007669"/>
    <property type="project" value="UniProtKB-KW"/>
</dbReference>
<evidence type="ECO:0000313" key="11">
    <source>
        <dbReference type="Proteomes" id="UP000198280"/>
    </source>
</evidence>
<comment type="subcellular location">
    <subcellularLocation>
        <location evidence="1">Cell membrane</location>
        <topology evidence="1">Multi-pass membrane protein</topology>
    </subcellularLocation>
</comment>
<feature type="transmembrane region" description="Helical" evidence="8">
    <location>
        <begin position="292"/>
        <end position="316"/>
    </location>
</feature>
<evidence type="ECO:0000256" key="1">
    <source>
        <dbReference type="ARBA" id="ARBA00004651"/>
    </source>
</evidence>
<feature type="transmembrane region" description="Helical" evidence="8">
    <location>
        <begin position="104"/>
        <end position="127"/>
    </location>
</feature>
<name>A0A239MQH1_9ACTN</name>
<feature type="domain" description="Major facilitator superfamily (MFS) profile" evidence="9">
    <location>
        <begin position="38"/>
        <end position="480"/>
    </location>
</feature>
<dbReference type="Gene3D" id="1.20.1250.20">
    <property type="entry name" value="MFS general substrate transporter like domains"/>
    <property type="match status" value="1"/>
</dbReference>
<evidence type="ECO:0000256" key="3">
    <source>
        <dbReference type="ARBA" id="ARBA00022475"/>
    </source>
</evidence>
<dbReference type="PROSITE" id="PS50850">
    <property type="entry name" value="MFS"/>
    <property type="match status" value="1"/>
</dbReference>
<keyword evidence="4 8" id="KW-0812">Transmembrane</keyword>
<dbReference type="InterPro" id="IPR020846">
    <property type="entry name" value="MFS_dom"/>
</dbReference>
<dbReference type="Gene3D" id="1.20.1720.10">
    <property type="entry name" value="Multidrug resistance protein D"/>
    <property type="match status" value="1"/>
</dbReference>
<keyword evidence="7" id="KW-0046">Antibiotic resistance</keyword>
<dbReference type="InterPro" id="IPR011701">
    <property type="entry name" value="MFS"/>
</dbReference>
<protein>
    <submittedName>
        <fullName evidence="10">Drug resistance transporter, EmrB/QacA subfamily</fullName>
    </submittedName>
</protein>
<evidence type="ECO:0000313" key="10">
    <source>
        <dbReference type="EMBL" id="SNT44971.1"/>
    </source>
</evidence>
<evidence type="ECO:0000256" key="5">
    <source>
        <dbReference type="ARBA" id="ARBA00022989"/>
    </source>
</evidence>
<evidence type="ECO:0000256" key="2">
    <source>
        <dbReference type="ARBA" id="ARBA00022448"/>
    </source>
</evidence>
<dbReference type="Pfam" id="PF07690">
    <property type="entry name" value="MFS_1"/>
    <property type="match status" value="1"/>
</dbReference>
<dbReference type="EMBL" id="FZOF01000026">
    <property type="protein sequence ID" value="SNT44971.1"/>
    <property type="molecule type" value="Genomic_DNA"/>
</dbReference>
<feature type="transmembrane region" description="Helical" evidence="8">
    <location>
        <begin position="190"/>
        <end position="211"/>
    </location>
</feature>
<dbReference type="InterPro" id="IPR036259">
    <property type="entry name" value="MFS_trans_sf"/>
</dbReference>